<evidence type="ECO:0000313" key="3">
    <source>
        <dbReference type="EMBL" id="CAD8775069.1"/>
    </source>
</evidence>
<organism evidence="3">
    <name type="scientific">Polytomella parva</name>
    <dbReference type="NCBI Taxonomy" id="51329"/>
    <lineage>
        <taxon>Eukaryota</taxon>
        <taxon>Viridiplantae</taxon>
        <taxon>Chlorophyta</taxon>
        <taxon>core chlorophytes</taxon>
        <taxon>Chlorophyceae</taxon>
        <taxon>CS clade</taxon>
        <taxon>Chlamydomonadales</taxon>
        <taxon>Chlamydomonadaceae</taxon>
        <taxon>Polytomella</taxon>
    </lineage>
</organism>
<feature type="transmembrane region" description="Helical" evidence="1">
    <location>
        <begin position="792"/>
        <end position="816"/>
    </location>
</feature>
<dbReference type="AlphaFoldDB" id="A0A7S0UXZ8"/>
<keyword evidence="1" id="KW-1133">Transmembrane helix</keyword>
<proteinExistence type="predicted"/>
<keyword evidence="1" id="KW-0812">Transmembrane</keyword>
<evidence type="ECO:0000256" key="2">
    <source>
        <dbReference type="SAM" id="SignalP"/>
    </source>
</evidence>
<evidence type="ECO:0000256" key="1">
    <source>
        <dbReference type="SAM" id="Phobius"/>
    </source>
</evidence>
<keyword evidence="2" id="KW-0732">Signal</keyword>
<keyword evidence="1" id="KW-0472">Membrane</keyword>
<protein>
    <submittedName>
        <fullName evidence="3">Uncharacterized protein</fullName>
    </submittedName>
</protein>
<sequence length="835" mass="86943">MTTFRPSTAFLCLALLAAGLSTSFAATTLTLYGIGPLSGCTVTVAGDNTVYTTSANGTVSVANSSGTLTALECQDTFTGAMFPYILVSAYSPSVTSISPVIASGSRIYGSSNSYTSSYGMLNPSLGPVTANAVNSAQLGFNNTLSALVTSEVVVESLVTLVNDFVTGLGTLMSTSHTPDVSSTNSSYCSCICPDPSASYCDSFSNTILGCSCTMNQNPNYTPFASPPPVYSYSSNYYYYQNTAVCECYEDIPCTCTKVCTGTCATYFNQNGTMDMCTSSVSLPNVINRAIATTFLAGYSLTNQSVSAIVNRTIGTCFSDAGLALSKYSYANANRLYFSNYLQSFLNPHSWNLASTLFSNTTGSATRLGQFVLGSKIAAYAPTLGATMQNIASSTKNYASALGLTVNPLGRVDVLSLVRGQSVSISSISSTLNITVTTANISGIIRVAGIAANCASNYTSSNFYNMSSGTSSSSGYFNVPALDGGLIASSNCVDALTTATVLKMKILTPSSASAFVVDPMSYFASYYTSVYQRYDNVEFASNSTFADAFKILNITIGGGGNSVNTSGFNFISQNWPASHPLSIYTYAANQLVYVTPYLANVLFRIMNVMGTYGENDVSEAVFDSIINNYLAGASTSTLFSNANIGAYITGVYGELQIVGNLRRSRRLQSVDPALIADAITSVANAISSSNALIVALINNLNSAIGSGATINAYDYLYSIAQVAFVQQNSLATQVSALAAAVASGNATLVNSLASNITSSYTGNALASLVNSVTVDMSSSGVDVVIPKKKKSHVAVGVGVGVGVGVPVVGGLIGFFVYKMMLKNKMSIAPKASSAPV</sequence>
<feature type="chain" id="PRO_5030598562" evidence="2">
    <location>
        <begin position="26"/>
        <end position="835"/>
    </location>
</feature>
<name>A0A7S0UXZ8_9CHLO</name>
<accession>A0A7S0UXZ8</accession>
<dbReference type="EMBL" id="HBFM01017799">
    <property type="protein sequence ID" value="CAD8775069.1"/>
    <property type="molecule type" value="Transcribed_RNA"/>
</dbReference>
<feature type="signal peptide" evidence="2">
    <location>
        <begin position="1"/>
        <end position="25"/>
    </location>
</feature>
<reference evidence="3" key="1">
    <citation type="submission" date="2021-01" db="EMBL/GenBank/DDBJ databases">
        <authorList>
            <person name="Corre E."/>
            <person name="Pelletier E."/>
            <person name="Niang G."/>
            <person name="Scheremetjew M."/>
            <person name="Finn R."/>
            <person name="Kale V."/>
            <person name="Holt S."/>
            <person name="Cochrane G."/>
            <person name="Meng A."/>
            <person name="Brown T."/>
            <person name="Cohen L."/>
        </authorList>
    </citation>
    <scope>NUCLEOTIDE SEQUENCE</scope>
    <source>
        <strain evidence="3">SAG 63-3</strain>
    </source>
</reference>
<gene>
    <name evidence="3" type="ORF">PPAR00522_LOCUS11476</name>
</gene>